<dbReference type="AlphaFoldDB" id="A0A0J1EDH9"/>
<name>A0A0J1EDH9_RHOIS</name>
<evidence type="ECO:0000313" key="1">
    <source>
        <dbReference type="EMBL" id="KLU03604.1"/>
    </source>
</evidence>
<protein>
    <submittedName>
        <fullName evidence="1">Uncharacterized protein</fullName>
    </submittedName>
</protein>
<keyword evidence="2" id="KW-1185">Reference proteome</keyword>
<dbReference type="Proteomes" id="UP000036367">
    <property type="component" value="Unassembled WGS sequence"/>
</dbReference>
<organism evidence="1 2">
    <name type="scientific">Rhodopirellula islandica</name>
    <dbReference type="NCBI Taxonomy" id="595434"/>
    <lineage>
        <taxon>Bacteria</taxon>
        <taxon>Pseudomonadati</taxon>
        <taxon>Planctomycetota</taxon>
        <taxon>Planctomycetia</taxon>
        <taxon>Pirellulales</taxon>
        <taxon>Pirellulaceae</taxon>
        <taxon>Rhodopirellula</taxon>
    </lineage>
</organism>
<evidence type="ECO:0000313" key="2">
    <source>
        <dbReference type="Proteomes" id="UP000036367"/>
    </source>
</evidence>
<comment type="caution">
    <text evidence="1">The sequence shown here is derived from an EMBL/GenBank/DDBJ whole genome shotgun (WGS) entry which is preliminary data.</text>
</comment>
<proteinExistence type="predicted"/>
<accession>A0A0J1EDH9</accession>
<sequence length="50" mass="5494">MSFVLDPWGDAPGCDDEGRWPTKLQNSRFGLGFNQQAVTLRVVMGGLGRL</sequence>
<gene>
    <name evidence="1" type="ORF">RISK_004395</name>
</gene>
<dbReference type="EMBL" id="LECT01000035">
    <property type="protein sequence ID" value="KLU03604.1"/>
    <property type="molecule type" value="Genomic_DNA"/>
</dbReference>
<reference evidence="1" key="1">
    <citation type="submission" date="2015-05" db="EMBL/GenBank/DDBJ databases">
        <title>Permanent draft genome of Rhodopirellula islandicus K833.</title>
        <authorList>
            <person name="Kizina J."/>
            <person name="Richter M."/>
            <person name="Glockner F.O."/>
            <person name="Harder J."/>
        </authorList>
    </citation>
    <scope>NUCLEOTIDE SEQUENCE [LARGE SCALE GENOMIC DNA]</scope>
    <source>
        <strain evidence="1">K833</strain>
    </source>
</reference>